<dbReference type="NCBIfam" id="TIGR03936">
    <property type="entry name" value="sam_1_link_chp"/>
    <property type="match status" value="1"/>
</dbReference>
<keyword evidence="3" id="KW-1185">Reference proteome</keyword>
<feature type="domain" description="DUF2344" evidence="1">
    <location>
        <begin position="3"/>
        <end position="182"/>
    </location>
</feature>
<gene>
    <name evidence="2" type="ORF">SH1V18_24800</name>
</gene>
<dbReference type="EMBL" id="BRLB01000007">
    <property type="protein sequence ID" value="GKX30000.1"/>
    <property type="molecule type" value="Genomic_DNA"/>
</dbReference>
<proteinExistence type="predicted"/>
<evidence type="ECO:0000259" key="1">
    <source>
        <dbReference type="Pfam" id="PF10105"/>
    </source>
</evidence>
<organism evidence="2 3">
    <name type="scientific">Vallitalea longa</name>
    <dbReference type="NCBI Taxonomy" id="2936439"/>
    <lineage>
        <taxon>Bacteria</taxon>
        <taxon>Bacillati</taxon>
        <taxon>Bacillota</taxon>
        <taxon>Clostridia</taxon>
        <taxon>Lachnospirales</taxon>
        <taxon>Vallitaleaceae</taxon>
        <taxon>Vallitalea</taxon>
    </lineage>
</organism>
<dbReference type="AlphaFoldDB" id="A0A9W6DEY2"/>
<name>A0A9W6DEY2_9FIRM</name>
<sequence>MLIRIKFTKEGTMKFIGHLDLIRNFQRVFKKAEFPIAFSEGFNPHPIMSIGAPLSVGITSEAEYLDAKVTEDIDINYQIENLNNHTPEGVNIINIIVLPEKAKSAMALIDAAKYKIDIKNIIINDDMINNLMSKDKIIVQKKNKKNVIKDIDIKPGILNVAMASENTLLLLIATGSRMNIKPQVVLESLCKVNNMEYNKFDYKIHRQEIYYISNNKFLPLDKISQEC</sequence>
<dbReference type="RefSeq" id="WP_281815824.1">
    <property type="nucleotide sequence ID" value="NZ_BRLB01000007.1"/>
</dbReference>
<dbReference type="Proteomes" id="UP001144256">
    <property type="component" value="Unassembled WGS sequence"/>
</dbReference>
<dbReference type="InterPro" id="IPR018768">
    <property type="entry name" value="DUF2344"/>
</dbReference>
<reference evidence="2" key="1">
    <citation type="submission" date="2022-06" db="EMBL/GenBank/DDBJ databases">
        <title>Vallitalea longa sp. nov., an anaerobic bacterium isolated from marine sediment.</title>
        <authorList>
            <person name="Hirano S."/>
            <person name="Terahara T."/>
            <person name="Mori K."/>
            <person name="Hamada M."/>
            <person name="Matsumoto R."/>
            <person name="Kobayashi T."/>
        </authorList>
    </citation>
    <scope>NUCLEOTIDE SEQUENCE</scope>
    <source>
        <strain evidence="2">SH18-1</strain>
    </source>
</reference>
<protein>
    <submittedName>
        <fullName evidence="2">Radical SAM protein</fullName>
    </submittedName>
</protein>
<comment type="caution">
    <text evidence="2">The sequence shown here is derived from an EMBL/GenBank/DDBJ whole genome shotgun (WGS) entry which is preliminary data.</text>
</comment>
<evidence type="ECO:0000313" key="3">
    <source>
        <dbReference type="Proteomes" id="UP001144256"/>
    </source>
</evidence>
<dbReference type="Pfam" id="PF10105">
    <property type="entry name" value="DUF2344"/>
    <property type="match status" value="1"/>
</dbReference>
<evidence type="ECO:0000313" key="2">
    <source>
        <dbReference type="EMBL" id="GKX30000.1"/>
    </source>
</evidence>
<accession>A0A9W6DEY2</accession>